<evidence type="ECO:0000259" key="3">
    <source>
        <dbReference type="Pfam" id="PF07589"/>
    </source>
</evidence>
<dbReference type="InterPro" id="IPR013424">
    <property type="entry name" value="Ice-binding_C"/>
</dbReference>
<evidence type="ECO:0000313" key="4">
    <source>
        <dbReference type="EMBL" id="NDP47067.1"/>
    </source>
</evidence>
<dbReference type="Proteomes" id="UP000483432">
    <property type="component" value="Unassembled WGS sequence"/>
</dbReference>
<evidence type="ECO:0000256" key="2">
    <source>
        <dbReference type="SAM" id="SignalP"/>
    </source>
</evidence>
<keyword evidence="1" id="KW-0472">Membrane</keyword>
<protein>
    <submittedName>
        <fullName evidence="4">PEP-CTERM sorting domain-containing protein</fullName>
    </submittedName>
</protein>
<comment type="caution">
    <text evidence="4">The sequence shown here is derived from an EMBL/GenBank/DDBJ whole genome shotgun (WGS) entry which is preliminary data.</text>
</comment>
<evidence type="ECO:0000313" key="5">
    <source>
        <dbReference type="Proteomes" id="UP000483432"/>
    </source>
</evidence>
<proteinExistence type="predicted"/>
<feature type="signal peptide" evidence="2">
    <location>
        <begin position="1"/>
        <end position="23"/>
    </location>
</feature>
<name>A0A7C9P6R5_9PROT</name>
<dbReference type="Pfam" id="PF07589">
    <property type="entry name" value="PEP-CTERM"/>
    <property type="match status" value="1"/>
</dbReference>
<organism evidence="4 5">
    <name type="scientific">Sulfuriferula multivorans</name>
    <dbReference type="NCBI Taxonomy" id="1559896"/>
    <lineage>
        <taxon>Bacteria</taxon>
        <taxon>Pseudomonadati</taxon>
        <taxon>Pseudomonadota</taxon>
        <taxon>Betaproteobacteria</taxon>
        <taxon>Nitrosomonadales</taxon>
        <taxon>Sulfuricellaceae</taxon>
        <taxon>Sulfuriferula</taxon>
    </lineage>
</organism>
<keyword evidence="1" id="KW-1133">Transmembrane helix</keyword>
<feature type="chain" id="PRO_5028852021" evidence="2">
    <location>
        <begin position="24"/>
        <end position="233"/>
    </location>
</feature>
<dbReference type="AlphaFoldDB" id="A0A7C9P6R5"/>
<reference evidence="4 5" key="1">
    <citation type="submission" date="2019-09" db="EMBL/GenBank/DDBJ databases">
        <title>H2 Metabolism Revealed by Metagenomic Analysis in Subglacial Sediment of East Antarctica.</title>
        <authorList>
            <person name="Yang Z."/>
            <person name="Zhang Y."/>
            <person name="Lv Y."/>
            <person name="Yan W."/>
            <person name="Xiao X."/>
            <person name="Sun B."/>
            <person name="Ma H."/>
        </authorList>
    </citation>
    <scope>NUCLEOTIDE SEQUENCE [LARGE SCALE GENOMIC DNA]</scope>
    <source>
        <strain evidence="4">Bin2_2</strain>
    </source>
</reference>
<evidence type="ECO:0000256" key="1">
    <source>
        <dbReference type="SAM" id="Phobius"/>
    </source>
</evidence>
<sequence length="233" mass="23909">MKSTITKVAAVAILAASATAAQAVALNNGDVLTITSGTTTSSASFGGTGSFFGMDTNANFKISNAEATAILGGTGYTIGQATPTAATSAIDSWFFNSGWGENYVKGTPITGSTTAGLNMTGMTVFWGGDDIPMGFTAWQSSTTNPTNANIMSNLGQTYTDSTANFNWSGVYGDAYTLDYTAIVPVGAPFAGTKYYLHLEGNVVAAVPEASTYGMMLAGLGLVGFAVRRRKLVA</sequence>
<keyword evidence="1" id="KW-0812">Transmembrane</keyword>
<feature type="transmembrane region" description="Helical" evidence="1">
    <location>
        <begin position="209"/>
        <end position="226"/>
    </location>
</feature>
<feature type="domain" description="Ice-binding protein C-terminal" evidence="3">
    <location>
        <begin position="205"/>
        <end position="229"/>
    </location>
</feature>
<gene>
    <name evidence="4" type="ORF">GZ085_01500</name>
</gene>
<keyword evidence="2" id="KW-0732">Signal</keyword>
<dbReference type="EMBL" id="JAAFGW010000012">
    <property type="protein sequence ID" value="NDP47067.1"/>
    <property type="molecule type" value="Genomic_DNA"/>
</dbReference>
<dbReference type="NCBIfam" id="TIGR02595">
    <property type="entry name" value="PEP_CTERM"/>
    <property type="match status" value="1"/>
</dbReference>
<accession>A0A7C9P6R5</accession>